<evidence type="ECO:0000313" key="1">
    <source>
        <dbReference type="EMBL" id="OMP09803.1"/>
    </source>
</evidence>
<accession>A0A1R3KRT1</accession>
<comment type="caution">
    <text evidence="1">The sequence shown here is derived from an EMBL/GenBank/DDBJ whole genome shotgun (WGS) entry which is preliminary data.</text>
</comment>
<sequence length="74" mass="8700">MEQQSSLRLLNLFERAIQRLYINYAELDPSHEMNSTIINVLPTFYGKEDEDPHDHLRAVDTTCLMMTKMPEEQS</sequence>
<organism evidence="1 2">
    <name type="scientific">Corchorus olitorius</name>
    <dbReference type="NCBI Taxonomy" id="93759"/>
    <lineage>
        <taxon>Eukaryota</taxon>
        <taxon>Viridiplantae</taxon>
        <taxon>Streptophyta</taxon>
        <taxon>Embryophyta</taxon>
        <taxon>Tracheophyta</taxon>
        <taxon>Spermatophyta</taxon>
        <taxon>Magnoliopsida</taxon>
        <taxon>eudicotyledons</taxon>
        <taxon>Gunneridae</taxon>
        <taxon>Pentapetalae</taxon>
        <taxon>rosids</taxon>
        <taxon>malvids</taxon>
        <taxon>Malvales</taxon>
        <taxon>Malvaceae</taxon>
        <taxon>Grewioideae</taxon>
        <taxon>Apeibeae</taxon>
        <taxon>Corchorus</taxon>
    </lineage>
</organism>
<dbReference type="OrthoDB" id="999762at2759"/>
<name>A0A1R3KRT1_9ROSI</name>
<dbReference type="AlphaFoldDB" id="A0A1R3KRT1"/>
<reference evidence="2" key="1">
    <citation type="submission" date="2013-09" db="EMBL/GenBank/DDBJ databases">
        <title>Corchorus olitorius genome sequencing.</title>
        <authorList>
            <person name="Alam M."/>
            <person name="Haque M.S."/>
            <person name="Islam M.S."/>
            <person name="Emdad E.M."/>
            <person name="Islam M.M."/>
            <person name="Ahmed B."/>
            <person name="Halim A."/>
            <person name="Hossen Q.M.M."/>
            <person name="Hossain M.Z."/>
            <person name="Ahmed R."/>
            <person name="Khan M.M."/>
            <person name="Islam R."/>
            <person name="Rashid M.M."/>
            <person name="Khan S.A."/>
            <person name="Rahman M.S."/>
            <person name="Alam M."/>
            <person name="Yahiya A.S."/>
            <person name="Khan M.S."/>
            <person name="Azam M.S."/>
            <person name="Haque T."/>
            <person name="Lashkar M.Z.H."/>
            <person name="Akhand A.I."/>
            <person name="Morshed G."/>
            <person name="Roy S."/>
            <person name="Uddin K.S."/>
            <person name="Rabeya T."/>
            <person name="Hossain A.S."/>
            <person name="Chowdhury A."/>
            <person name="Snigdha A.R."/>
            <person name="Mortoza M.S."/>
            <person name="Matin S.A."/>
            <person name="Hoque S.M.E."/>
            <person name="Islam M.K."/>
            <person name="Roy D.K."/>
            <person name="Haider R."/>
            <person name="Moosa M.M."/>
            <person name="Elias S.M."/>
            <person name="Hasan A.M."/>
            <person name="Jahan S."/>
            <person name="Shafiuddin M."/>
            <person name="Mahmood N."/>
            <person name="Shommy N.S."/>
        </authorList>
    </citation>
    <scope>NUCLEOTIDE SEQUENCE [LARGE SCALE GENOMIC DNA]</scope>
    <source>
        <strain evidence="2">cv. O-4</strain>
    </source>
</reference>
<dbReference type="Proteomes" id="UP000187203">
    <property type="component" value="Unassembled WGS sequence"/>
</dbReference>
<proteinExistence type="predicted"/>
<dbReference type="EMBL" id="AWUE01012187">
    <property type="protein sequence ID" value="OMP09803.1"/>
    <property type="molecule type" value="Genomic_DNA"/>
</dbReference>
<evidence type="ECO:0000313" key="2">
    <source>
        <dbReference type="Proteomes" id="UP000187203"/>
    </source>
</evidence>
<protein>
    <submittedName>
        <fullName evidence="1">Uncharacterized protein</fullName>
    </submittedName>
</protein>
<keyword evidence="2" id="KW-1185">Reference proteome</keyword>
<gene>
    <name evidence="1" type="ORF">COLO4_05120</name>
</gene>